<dbReference type="Proteomes" id="UP000295680">
    <property type="component" value="Unassembled WGS sequence"/>
</dbReference>
<dbReference type="Pfam" id="PF00109">
    <property type="entry name" value="ketoacyl-synt"/>
    <property type="match status" value="1"/>
</dbReference>
<evidence type="ECO:0000259" key="7">
    <source>
        <dbReference type="PROSITE" id="PS50075"/>
    </source>
</evidence>
<dbReference type="GO" id="GO:0008483">
    <property type="term" value="F:transaminase activity"/>
    <property type="evidence" value="ECO:0007669"/>
    <property type="project" value="InterPro"/>
</dbReference>
<dbReference type="SMART" id="SM00825">
    <property type="entry name" value="PKS_KS"/>
    <property type="match status" value="1"/>
</dbReference>
<comment type="caution">
    <text evidence="9">The sequence shown here is derived from an EMBL/GenBank/DDBJ whole genome shotgun (WGS) entry which is preliminary data.</text>
</comment>
<dbReference type="SUPFAM" id="SSF53383">
    <property type="entry name" value="PLP-dependent transferases"/>
    <property type="match status" value="1"/>
</dbReference>
<dbReference type="InterPro" id="IPR036661">
    <property type="entry name" value="Luciferase-like_sf"/>
</dbReference>
<dbReference type="SUPFAM" id="SSF47336">
    <property type="entry name" value="ACP-like"/>
    <property type="match status" value="2"/>
</dbReference>
<dbReference type="Gene3D" id="3.30.559.10">
    <property type="entry name" value="Chloramphenicol acetyltransferase-like domain"/>
    <property type="match status" value="1"/>
</dbReference>
<reference evidence="9 10" key="1">
    <citation type="submission" date="2019-03" db="EMBL/GenBank/DDBJ databases">
        <title>Genomic Encyclopedia of Type Strains, Phase IV (KMG-IV): sequencing the most valuable type-strain genomes for metagenomic binning, comparative biology and taxonomic classification.</title>
        <authorList>
            <person name="Goeker M."/>
        </authorList>
    </citation>
    <scope>NUCLEOTIDE SEQUENCE [LARGE SCALE GENOMIC DNA]</scope>
    <source>
        <strain evidence="9 10">DSM 45934</strain>
    </source>
</reference>
<evidence type="ECO:0000313" key="10">
    <source>
        <dbReference type="Proteomes" id="UP000295680"/>
    </source>
</evidence>
<feature type="domain" description="Ketosynthase family 3 (KS3)" evidence="8">
    <location>
        <begin position="3"/>
        <end position="434"/>
    </location>
</feature>
<dbReference type="GO" id="GO:0006633">
    <property type="term" value="P:fatty acid biosynthetic process"/>
    <property type="evidence" value="ECO:0007669"/>
    <property type="project" value="InterPro"/>
</dbReference>
<dbReference type="InterPro" id="IPR020845">
    <property type="entry name" value="AMP-binding_CS"/>
</dbReference>
<dbReference type="InterPro" id="IPR023213">
    <property type="entry name" value="CAT-like_dom_sf"/>
</dbReference>
<dbReference type="InterPro" id="IPR045851">
    <property type="entry name" value="AMP-bd_C_sf"/>
</dbReference>
<dbReference type="SUPFAM" id="SSF52777">
    <property type="entry name" value="CoA-dependent acyltransferases"/>
    <property type="match status" value="2"/>
</dbReference>
<evidence type="ECO:0000256" key="3">
    <source>
        <dbReference type="ARBA" id="ARBA00022553"/>
    </source>
</evidence>
<dbReference type="GO" id="GO:0004312">
    <property type="term" value="F:fatty acid synthase activity"/>
    <property type="evidence" value="ECO:0007669"/>
    <property type="project" value="TreeGrafter"/>
</dbReference>
<dbReference type="InterPro" id="IPR015421">
    <property type="entry name" value="PyrdxlP-dep_Trfase_major"/>
</dbReference>
<dbReference type="SUPFAM" id="SSF53901">
    <property type="entry name" value="Thiolase-like"/>
    <property type="match status" value="1"/>
</dbReference>
<dbReference type="CDD" id="cd00610">
    <property type="entry name" value="OAT_like"/>
    <property type="match status" value="1"/>
</dbReference>
<dbReference type="OrthoDB" id="5478077at2"/>
<dbReference type="InterPro" id="IPR042099">
    <property type="entry name" value="ANL_N_sf"/>
</dbReference>
<dbReference type="Pfam" id="PF00296">
    <property type="entry name" value="Bac_luciferase"/>
    <property type="match status" value="1"/>
</dbReference>
<dbReference type="InterPro" id="IPR018201">
    <property type="entry name" value="Ketoacyl_synth_AS"/>
</dbReference>
<dbReference type="EMBL" id="SLWS01000003">
    <property type="protein sequence ID" value="TCO60671.1"/>
    <property type="molecule type" value="Genomic_DNA"/>
</dbReference>
<dbReference type="PROSITE" id="PS50075">
    <property type="entry name" value="CARRIER"/>
    <property type="match status" value="2"/>
</dbReference>
<dbReference type="InterPro" id="IPR014031">
    <property type="entry name" value="Ketoacyl_synth_C"/>
</dbReference>
<dbReference type="GO" id="GO:0016705">
    <property type="term" value="F:oxidoreductase activity, acting on paired donors, with incorporation or reduction of molecular oxygen"/>
    <property type="evidence" value="ECO:0007669"/>
    <property type="project" value="InterPro"/>
</dbReference>
<gene>
    <name evidence="9" type="ORF">EV192_103246</name>
</gene>
<dbReference type="Gene3D" id="3.40.50.12780">
    <property type="entry name" value="N-terminal domain of ligase-like"/>
    <property type="match status" value="1"/>
</dbReference>
<dbReference type="InterPro" id="IPR001227">
    <property type="entry name" value="Ac_transferase_dom_sf"/>
</dbReference>
<dbReference type="GO" id="GO:0031177">
    <property type="term" value="F:phosphopantetheine binding"/>
    <property type="evidence" value="ECO:0007669"/>
    <property type="project" value="InterPro"/>
</dbReference>
<dbReference type="CDD" id="cd00833">
    <property type="entry name" value="PKS"/>
    <property type="match status" value="1"/>
</dbReference>
<dbReference type="InterPro" id="IPR036736">
    <property type="entry name" value="ACP-like_sf"/>
</dbReference>
<dbReference type="CDD" id="cd19531">
    <property type="entry name" value="LCL_NRPS-like"/>
    <property type="match status" value="1"/>
</dbReference>
<dbReference type="InterPro" id="IPR020841">
    <property type="entry name" value="PKS_Beta-ketoAc_synthase_dom"/>
</dbReference>
<dbReference type="CDD" id="cd05930">
    <property type="entry name" value="A_NRPS"/>
    <property type="match status" value="1"/>
</dbReference>
<dbReference type="InterPro" id="IPR009081">
    <property type="entry name" value="PP-bd_ACP"/>
</dbReference>
<sequence>MSDRAIAIIGMAFRFPGADTPERFWQDIRDGVTHVRRFTEDELAAAGIPPEEYRAPDFAGASGLLDGIDLFDADFFGMSNREAAVTDPQQRLFLECCYHALEDAGYPTQSEGNRIGVYASAGYGTYAMHTYLANNLDPAEWAGDWAATQQVQLGTRADFTATRAAFRLGLTGPAVNVATACSSSLVAVHLAAQALLFGDADIAVAGSAALHLPQVTGQRHVKGSIISRRGSVRAFDADADGTVGGNGVAAVVLKRLDRARADGDTIHAVVLGSGLTNDGADKRTFAAPTVTGQRDAVLSAIAAAAVPVESIGYVEAHGTGTFKGDPIEFEALTAAFRRHTERVGFCSLGSAKPALGHLDTCAGMAGLIKAVLVLRHGVIPPLANFRTPNPALALAESPFTIATEAADWRPEGPRRASVNSVGMGGTNAHVIVEQAPVSRDSSLGLPAPSLLPLSARDPLALRQLATAFRDHLLAHPDLDLADVVTTAMVGRRHFAHRLVALGSTALALAESLDRAPIDHQAGSPVTFVLADQEGLRSGAALALHGRFAEVRDVLTECDGLYRETVGCGQLMGPLLDRTDLTVLPANLVSPALFALQVAQARLWRSLGVSPASVVGHGAGEYAAMHVTGAVTLAEGMRLAIQHKDSPRSTVVGDHTPLRIGPRDAGLDALWADVARLYRGGVDINWNVLLEGCGGGRIPLPGYPFQRTTHWIGPPARRDLKEAGMPEQAVLDRVVDLTAHHLGYRPDEVDADRAFVDLGADSLTLVSMLRDLETEFEVEISMRDLLDDATTPRLVGQLIADLRGARPAETRPEPVVDPPPPMAGPPLVAGKGNLVVPESATLRPGTRHTPVAHAEDLARRLVARTRGSKEIAQRYRRVLADSRAVVGFRRATKEMLYPISAREARGSTLEDVDGNRYVDITMGFGALLFGHEPEFVTEAVRDHLAHGLRLGPRGVDTGEAAVLLGEMTGMERVAFANSGTEANSGAIRLARAATGRDRIVMFRGAYHGHIDSVLGRSSGDRTVPVSAGIPDSAVAEVIVLEYGSDHSLQVIDELADTIAAVLVEPVQSRNPSLRPVEFVRSLRELTSRRGIVLLFDEMLTGLRAHQRGAQHYYGVTPDLVTYGKALGGGFPIGAIAGRADIMDGIDGGFWQYGDDSVPPRETTFYGGTYIQHPVSMAAARAVLTHLRQEGTGLQERLNASTDRMADHLNTFFQDEEYPLRLDHFGSMFRFTHRADMELLYHHLMLRGVYVWEWRSCYLSTAHTDADVDYVIDAVSDSLRELRGAGYFPATRPKAKQAPDFSLYFFGDSAEVERSEGDKYQQILDSARFADERGFHGVWLPERHFNTFGGLFPNPAVLAATLAGQTNRIRLNAGSVVLPLHDPIRIAEEWSMVDNLSGGRVGLGFGTGWHADDFVLHPDRFDRRKDISFENLADVRRLWRGETVRRRSGSGRDVDVRVHPRPVQDRPPMFLATTGRPESYEQAAKHDLGIVTNLMSQTIEELAENIKRYRQARVHNGLDPAAGRVVVLVHTYLADDHAKARADALEPMVGYMRSSMMLRSAAVAVGNAADDLAAARPEDLEVLLRRGYDRYCDQRALIGSPDSCVAVVDALRDAGVDEIGALVDFGMPAAQVSAGLDRLDRLRRRYHSPEPEPVSGPATAGQRRIWLACQLIGTSAYNEAQAVRLRGRLDQDALWTALRGLVDRHPGLRTVFRPGDRDQALRQVVLDRVDVPMTVTEGDGPRDVMRQESARAYDLATGPLFAPRLVCLAADDHLLVLGMHHIVVDGHSGEIIATDLQELYRAAVEHREPVFDEPAGSPLDAPQPLYTPADQAWWRDHLSGEPPVLHLPTDRPRTRTFAANGASVATSLDAEQTAALRKWSSAQGATLFATLFTAWQVVLRRFSGQDEFVVGTTFGQRPPETRNTVGFFVSLLPLRCRLTDDMELRTVVRSTRDTVLGAGEHTAVDLDALYADINPDPGSARPLTPVSVDLDTDSLASMTLPGVLVEPVADGTDSSPLEASLMATQTPTGLRLRIRYDADLFDEPTMRRYLAQLVLVLDAMAAGATTTVGDLPMLTADDEAKLSAFGDGGPQSTAEPTLTVHPAGVVIDGDASYSGDQLAAAAASVTTRLTELGVRRGDLVAIALPRGFGYVAAMTGVVAAGAAYVPLDPVQPGPRIAAILADAAPVAVVCDPDFATELARVNVNIRHSDKALPPATMAAGDLMCLIYTSGSTGVPKGVALEHGSVAAIVAHYRDRLAITANDRISWYSSIGFDGTQIEVWPALTTGAPLHVVPDDVRLDPAEVVKWLVRQRITVALLPTAIAESVLEQPWPADTALRVLVTGGERLTSRPRPDLPFMLYNVYGPTECSVFCTWAAVVPHEPGVPSIGTPTPGMRLEIKDQAGRLLPPGAVGELHVGGPQVARGYHGDPNTDRFTTDTKGRRWYRTGDLVRWRTDGQLAFVGRTDDQVKVRGVRVEAAEVARAVRTLPGVRDATVVASTDQITGHGVLTCYVQTHHPVNGDLAERTREWRTRLAELLPRPMIPQHWHAVNELSLTVNGKRGAPGAAAVREEWAAVLGTDVFGDDADFFDLGGHSISAVVLLNRIRDRFGVDYPIAEFFDNRTVRAMVTRLSGNGVR</sequence>
<dbReference type="SMART" id="SM00827">
    <property type="entry name" value="PKS_AT"/>
    <property type="match status" value="1"/>
</dbReference>
<dbReference type="GO" id="GO:0005886">
    <property type="term" value="C:plasma membrane"/>
    <property type="evidence" value="ECO:0007669"/>
    <property type="project" value="TreeGrafter"/>
</dbReference>
<dbReference type="InterPro" id="IPR032821">
    <property type="entry name" value="PKS_assoc"/>
</dbReference>
<dbReference type="InterPro" id="IPR011251">
    <property type="entry name" value="Luciferase-like_dom"/>
</dbReference>
<dbReference type="Gene3D" id="3.30.70.3290">
    <property type="match status" value="2"/>
</dbReference>
<evidence type="ECO:0000256" key="5">
    <source>
        <dbReference type="ARBA" id="ARBA00022898"/>
    </source>
</evidence>
<dbReference type="PROSITE" id="PS00455">
    <property type="entry name" value="AMP_BINDING"/>
    <property type="match status" value="1"/>
</dbReference>
<comment type="similarity">
    <text evidence="6">In the C-terminal section; belongs to the NRP synthetase family.</text>
</comment>
<comment type="cofactor">
    <cofactor evidence="1">
        <name>pantetheine 4'-phosphate</name>
        <dbReference type="ChEBI" id="CHEBI:47942"/>
    </cofactor>
</comment>
<dbReference type="PANTHER" id="PTHR43775">
    <property type="entry name" value="FATTY ACID SYNTHASE"/>
    <property type="match status" value="1"/>
</dbReference>
<evidence type="ECO:0000256" key="4">
    <source>
        <dbReference type="ARBA" id="ARBA00022679"/>
    </source>
</evidence>
<dbReference type="Pfam" id="PF00550">
    <property type="entry name" value="PP-binding"/>
    <property type="match status" value="2"/>
</dbReference>
<dbReference type="Gene3D" id="3.30.559.30">
    <property type="entry name" value="Nonribosomal peptide synthetase, condensation domain"/>
    <property type="match status" value="1"/>
</dbReference>
<dbReference type="InterPro" id="IPR050091">
    <property type="entry name" value="PKS_NRPS_Biosynth_Enz"/>
</dbReference>
<dbReference type="PROSITE" id="PS00606">
    <property type="entry name" value="KS3_1"/>
    <property type="match status" value="1"/>
</dbReference>
<keyword evidence="10" id="KW-1185">Reference proteome</keyword>
<dbReference type="Gene3D" id="1.10.1200.10">
    <property type="entry name" value="ACP-like"/>
    <property type="match status" value="2"/>
</dbReference>
<dbReference type="GO" id="GO:0030170">
    <property type="term" value="F:pyridoxal phosphate binding"/>
    <property type="evidence" value="ECO:0007669"/>
    <property type="project" value="InterPro"/>
</dbReference>
<keyword evidence="2" id="KW-0596">Phosphopantetheine</keyword>
<dbReference type="InterPro" id="IPR000873">
    <property type="entry name" value="AMP-dep_synth/lig_dom"/>
</dbReference>
<dbReference type="PANTHER" id="PTHR43775:SF37">
    <property type="entry name" value="SI:DKEY-61P9.11"/>
    <property type="match status" value="1"/>
</dbReference>
<dbReference type="SMART" id="SM00823">
    <property type="entry name" value="PKS_PP"/>
    <property type="match status" value="2"/>
</dbReference>
<feature type="domain" description="Carrier" evidence="7">
    <location>
        <begin position="2556"/>
        <end position="2631"/>
    </location>
</feature>
<dbReference type="Pfam" id="PF00202">
    <property type="entry name" value="Aminotran_3"/>
    <property type="match status" value="1"/>
</dbReference>
<keyword evidence="3" id="KW-0597">Phosphoprotein</keyword>
<evidence type="ECO:0000256" key="6">
    <source>
        <dbReference type="ARBA" id="ARBA00029443"/>
    </source>
</evidence>
<dbReference type="InterPro" id="IPR015422">
    <property type="entry name" value="PyrdxlP-dep_Trfase_small"/>
</dbReference>
<dbReference type="Gene3D" id="3.40.640.10">
    <property type="entry name" value="Type I PLP-dependent aspartate aminotransferase-like (Major domain)"/>
    <property type="match status" value="1"/>
</dbReference>
<dbReference type="CDD" id="cd01097">
    <property type="entry name" value="Tetrahydromethanopterin_reductase"/>
    <property type="match status" value="1"/>
</dbReference>
<dbReference type="GO" id="GO:0005737">
    <property type="term" value="C:cytoplasm"/>
    <property type="evidence" value="ECO:0007669"/>
    <property type="project" value="TreeGrafter"/>
</dbReference>
<organism evidence="9 10">
    <name type="scientific">Actinocrispum wychmicini</name>
    <dbReference type="NCBI Taxonomy" id="1213861"/>
    <lineage>
        <taxon>Bacteria</taxon>
        <taxon>Bacillati</taxon>
        <taxon>Actinomycetota</taxon>
        <taxon>Actinomycetes</taxon>
        <taxon>Pseudonocardiales</taxon>
        <taxon>Pseudonocardiaceae</taxon>
        <taxon>Actinocrispum</taxon>
    </lineage>
</organism>
<evidence type="ECO:0000313" key="9">
    <source>
        <dbReference type="EMBL" id="TCO60671.1"/>
    </source>
</evidence>
<dbReference type="NCBIfam" id="TIGR01733">
    <property type="entry name" value="AA-adenyl-dom"/>
    <property type="match status" value="1"/>
</dbReference>
<dbReference type="Pfam" id="PF16197">
    <property type="entry name" value="KAsynt_C_assoc"/>
    <property type="match status" value="1"/>
</dbReference>
<dbReference type="RefSeq" id="WP_132115825.1">
    <property type="nucleotide sequence ID" value="NZ_SLWS01000003.1"/>
</dbReference>
<dbReference type="SUPFAM" id="SSF51679">
    <property type="entry name" value="Bacterial luciferase-like"/>
    <property type="match status" value="1"/>
</dbReference>
<dbReference type="Pfam" id="PF00698">
    <property type="entry name" value="Acyl_transf_1"/>
    <property type="match status" value="1"/>
</dbReference>
<dbReference type="InterPro" id="IPR024011">
    <property type="entry name" value="Biosynth_lucif-like_mOase_dom"/>
</dbReference>
<name>A0A4R2JKY6_9PSEU</name>
<feature type="domain" description="Carrier" evidence="7">
    <location>
        <begin position="727"/>
        <end position="802"/>
    </location>
</feature>
<dbReference type="PROSITE" id="PS52004">
    <property type="entry name" value="KS3_2"/>
    <property type="match status" value="1"/>
</dbReference>
<evidence type="ECO:0000259" key="8">
    <source>
        <dbReference type="PROSITE" id="PS52004"/>
    </source>
</evidence>
<dbReference type="Gene3D" id="3.40.366.10">
    <property type="entry name" value="Malonyl-Coenzyme A Acyl Carrier Protein, domain 2"/>
    <property type="match status" value="1"/>
</dbReference>
<accession>A0A4R2JKY6</accession>
<dbReference type="InterPro" id="IPR005814">
    <property type="entry name" value="Aminotrans_3"/>
</dbReference>
<dbReference type="SUPFAM" id="SSF52151">
    <property type="entry name" value="FabD/lysophospholipase-like"/>
    <property type="match status" value="1"/>
</dbReference>
<dbReference type="InterPro" id="IPR014030">
    <property type="entry name" value="Ketoacyl_synth_N"/>
</dbReference>
<keyword evidence="5" id="KW-0663">Pyridoxal phosphate</keyword>
<dbReference type="GO" id="GO:0071770">
    <property type="term" value="P:DIM/DIP cell wall layer assembly"/>
    <property type="evidence" value="ECO:0007669"/>
    <property type="project" value="TreeGrafter"/>
</dbReference>
<keyword evidence="4" id="KW-0808">Transferase</keyword>
<dbReference type="Gene3D" id="3.30.300.30">
    <property type="match status" value="1"/>
</dbReference>
<dbReference type="GO" id="GO:0004315">
    <property type="term" value="F:3-oxoacyl-[acyl-carrier-protein] synthase activity"/>
    <property type="evidence" value="ECO:0007669"/>
    <property type="project" value="InterPro"/>
</dbReference>
<dbReference type="Gene3D" id="3.90.1150.10">
    <property type="entry name" value="Aspartate Aminotransferase, domain 1"/>
    <property type="match status" value="1"/>
</dbReference>
<protein>
    <submittedName>
        <fullName evidence="9">Acyl carrier protein</fullName>
    </submittedName>
</protein>
<dbReference type="InterPro" id="IPR016035">
    <property type="entry name" value="Acyl_Trfase/lysoPLipase"/>
</dbReference>
<dbReference type="InterPro" id="IPR010071">
    <property type="entry name" value="AA_adenyl_dom"/>
</dbReference>
<dbReference type="Gene3D" id="3.20.20.30">
    <property type="entry name" value="Luciferase-like domain"/>
    <property type="match status" value="1"/>
</dbReference>
<dbReference type="InterPro" id="IPR015424">
    <property type="entry name" value="PyrdxlP-dep_Trfase"/>
</dbReference>
<dbReference type="NCBIfam" id="TIGR04020">
    <property type="entry name" value="seco_metab_LLM"/>
    <property type="match status" value="1"/>
</dbReference>
<evidence type="ECO:0000256" key="2">
    <source>
        <dbReference type="ARBA" id="ARBA00022450"/>
    </source>
</evidence>
<dbReference type="Pfam" id="PF02801">
    <property type="entry name" value="Ketoacyl-synt_C"/>
    <property type="match status" value="1"/>
</dbReference>
<dbReference type="Pfam" id="PF00501">
    <property type="entry name" value="AMP-binding"/>
    <property type="match status" value="1"/>
</dbReference>
<dbReference type="InterPro" id="IPR016039">
    <property type="entry name" value="Thiolase-like"/>
</dbReference>
<proteinExistence type="inferred from homology"/>
<evidence type="ECO:0000256" key="1">
    <source>
        <dbReference type="ARBA" id="ARBA00001957"/>
    </source>
</evidence>
<dbReference type="InterPro" id="IPR001242">
    <property type="entry name" value="Condensation_dom"/>
</dbReference>
<dbReference type="InterPro" id="IPR014043">
    <property type="entry name" value="Acyl_transferase_dom"/>
</dbReference>
<dbReference type="Gene3D" id="3.40.47.10">
    <property type="match status" value="1"/>
</dbReference>
<dbReference type="SUPFAM" id="SSF56801">
    <property type="entry name" value="Acetyl-CoA synthetase-like"/>
    <property type="match status" value="1"/>
</dbReference>
<dbReference type="InterPro" id="IPR020806">
    <property type="entry name" value="PKS_PP-bd"/>
</dbReference>
<dbReference type="Pfam" id="PF00668">
    <property type="entry name" value="Condensation"/>
    <property type="match status" value="1"/>
</dbReference>